<proteinExistence type="predicted"/>
<accession>A0A9E7G2I2</accession>
<evidence type="ECO:0000256" key="2">
    <source>
        <dbReference type="ARBA" id="ARBA00022741"/>
    </source>
</evidence>
<dbReference type="Gene3D" id="3.40.50.300">
    <property type="entry name" value="P-loop containing nucleotide triphosphate hydrolases"/>
    <property type="match status" value="1"/>
</dbReference>
<name>A0A9E7G2I2_9LILI</name>
<dbReference type="Proteomes" id="UP001055439">
    <property type="component" value="Chromosome 5"/>
</dbReference>
<evidence type="ECO:0000256" key="4">
    <source>
        <dbReference type="ARBA" id="ARBA00023134"/>
    </source>
</evidence>
<dbReference type="EMBL" id="CP097507">
    <property type="protein sequence ID" value="URE06865.1"/>
    <property type="molecule type" value="Genomic_DNA"/>
</dbReference>
<dbReference type="AlphaFoldDB" id="A0A9E7G2I2"/>
<keyword evidence="4" id="KW-0342">GTP-binding</keyword>
<keyword evidence="2" id="KW-0547">Nucleotide-binding</keyword>
<keyword evidence="9" id="KW-1185">Reference proteome</keyword>
<keyword evidence="1" id="KW-0813">Transport</keyword>
<dbReference type="GO" id="GO:0005525">
    <property type="term" value="F:GTP binding"/>
    <property type="evidence" value="ECO:0007669"/>
    <property type="project" value="UniProtKB-KW"/>
</dbReference>
<feature type="region of interest" description="Disordered" evidence="7">
    <location>
        <begin position="126"/>
        <end position="147"/>
    </location>
</feature>
<dbReference type="GO" id="GO:0005634">
    <property type="term" value="C:nucleus"/>
    <property type="evidence" value="ECO:0007669"/>
    <property type="project" value="TreeGrafter"/>
</dbReference>
<dbReference type="InterPro" id="IPR002041">
    <property type="entry name" value="Ran_GTPase"/>
</dbReference>
<dbReference type="GO" id="GO:0006606">
    <property type="term" value="P:protein import into nucleus"/>
    <property type="evidence" value="ECO:0007669"/>
    <property type="project" value="TreeGrafter"/>
</dbReference>
<evidence type="ECO:0000313" key="9">
    <source>
        <dbReference type="Proteomes" id="UP001055439"/>
    </source>
</evidence>
<dbReference type="PANTHER" id="PTHR24071">
    <property type="entry name" value="RAN GTPASE"/>
    <property type="match status" value="1"/>
</dbReference>
<dbReference type="InterPro" id="IPR001806">
    <property type="entry name" value="Small_GTPase"/>
</dbReference>
<evidence type="ECO:0000256" key="1">
    <source>
        <dbReference type="ARBA" id="ARBA00022448"/>
    </source>
</evidence>
<dbReference type="PANTHER" id="PTHR24071:SF33">
    <property type="entry name" value="GTP-BINDING NUCLEAR PROTEIN RAN-1"/>
    <property type="match status" value="1"/>
</dbReference>
<evidence type="ECO:0000313" key="8">
    <source>
        <dbReference type="EMBL" id="URE06865.1"/>
    </source>
</evidence>
<comment type="subunit">
    <text evidence="6">Found in a nuclear export complex with RanGTP, exportin and pre-miRNA.</text>
</comment>
<dbReference type="GO" id="GO:0000054">
    <property type="term" value="P:ribosomal subunit export from nucleus"/>
    <property type="evidence" value="ECO:0007669"/>
    <property type="project" value="TreeGrafter"/>
</dbReference>
<dbReference type="Pfam" id="PF00071">
    <property type="entry name" value="Ras"/>
    <property type="match status" value="1"/>
</dbReference>
<evidence type="ECO:0000256" key="5">
    <source>
        <dbReference type="ARBA" id="ARBA00024659"/>
    </source>
</evidence>
<dbReference type="SUPFAM" id="SSF52540">
    <property type="entry name" value="P-loop containing nucleoside triphosphate hydrolases"/>
    <property type="match status" value="1"/>
</dbReference>
<keyword evidence="3" id="KW-0653">Protein transport</keyword>
<sequence length="165" mass="17644">MYHSAIASRLPQYGVLLPPPALDKPSAPFGPALSGSARPVFSIQSTGQKSGVYGFVIEDTKRSFHSFLPHMALPNQQTVDYPSFKLGIVGDGGSGSPGKTTFVKRHLTGEFEKKYEPTIGVEKIRFPQETGRSDSTPTAGRSDSPAGILLARRSLVGSGMDTSEF</sequence>
<reference evidence="8" key="1">
    <citation type="submission" date="2022-05" db="EMBL/GenBank/DDBJ databases">
        <title>The Musa troglodytarum L. genome provides insights into the mechanism of non-climacteric behaviour and enrichment of carotenoids.</title>
        <authorList>
            <person name="Wang J."/>
        </authorList>
    </citation>
    <scope>NUCLEOTIDE SEQUENCE</scope>
    <source>
        <tissue evidence="8">Leaf</tissue>
    </source>
</reference>
<organism evidence="8 9">
    <name type="scientific">Musa troglodytarum</name>
    <name type="common">fe'i banana</name>
    <dbReference type="NCBI Taxonomy" id="320322"/>
    <lineage>
        <taxon>Eukaryota</taxon>
        <taxon>Viridiplantae</taxon>
        <taxon>Streptophyta</taxon>
        <taxon>Embryophyta</taxon>
        <taxon>Tracheophyta</taxon>
        <taxon>Spermatophyta</taxon>
        <taxon>Magnoliopsida</taxon>
        <taxon>Liliopsida</taxon>
        <taxon>Zingiberales</taxon>
        <taxon>Musaceae</taxon>
        <taxon>Musa</taxon>
    </lineage>
</organism>
<comment type="function">
    <text evidence="5">GTP-binding protein involved in nucleocytoplasmic transport. Required for the import of protein into the nucleus and also for RNA export. Involved in chromatin condensation and control of cell cycle.</text>
</comment>
<dbReference type="GO" id="GO:0005737">
    <property type="term" value="C:cytoplasm"/>
    <property type="evidence" value="ECO:0007669"/>
    <property type="project" value="TreeGrafter"/>
</dbReference>
<evidence type="ECO:0000256" key="6">
    <source>
        <dbReference type="ARBA" id="ARBA00026078"/>
    </source>
</evidence>
<evidence type="ECO:0000256" key="7">
    <source>
        <dbReference type="SAM" id="MobiDB-lite"/>
    </source>
</evidence>
<dbReference type="GO" id="GO:0003924">
    <property type="term" value="F:GTPase activity"/>
    <property type="evidence" value="ECO:0007669"/>
    <property type="project" value="InterPro"/>
</dbReference>
<protein>
    <submittedName>
        <fullName evidence="8">GTP-binding nuclear protein</fullName>
    </submittedName>
</protein>
<dbReference type="InterPro" id="IPR027417">
    <property type="entry name" value="P-loop_NTPase"/>
</dbReference>
<evidence type="ECO:0000256" key="3">
    <source>
        <dbReference type="ARBA" id="ARBA00022927"/>
    </source>
</evidence>
<gene>
    <name evidence="8" type="ORF">MUK42_20511</name>
</gene>